<reference evidence="3 4" key="1">
    <citation type="submission" date="2018-05" db="EMBL/GenBank/DDBJ databases">
        <title>Genomic Encyclopedia of Type Strains, Phase IV (KMG-V): Genome sequencing to study the core and pangenomes of soil and plant-associated prokaryotes.</title>
        <authorList>
            <person name="Whitman W."/>
        </authorList>
    </citation>
    <scope>NUCLEOTIDE SEQUENCE [LARGE SCALE GENOMIC DNA]</scope>
    <source>
        <strain evidence="3 4">SCZa-39</strain>
    </source>
</reference>
<keyword evidence="4" id="KW-1185">Reference proteome</keyword>
<dbReference type="PANTHER" id="PTHR30337">
    <property type="entry name" value="COMPONENT OF ATP-DEPENDENT DSDNA EXONUCLEASE"/>
    <property type="match status" value="1"/>
</dbReference>
<organism evidence="3 4">
    <name type="scientific">Paraburkholderia unamae</name>
    <dbReference type="NCBI Taxonomy" id="219649"/>
    <lineage>
        <taxon>Bacteria</taxon>
        <taxon>Pseudomonadati</taxon>
        <taxon>Pseudomonadota</taxon>
        <taxon>Betaproteobacteria</taxon>
        <taxon>Burkholderiales</taxon>
        <taxon>Burkholderiaceae</taxon>
        <taxon>Paraburkholderia</taxon>
    </lineage>
</organism>
<dbReference type="InterPro" id="IPR050535">
    <property type="entry name" value="DNA_Repair-Maintenance_Comp"/>
</dbReference>
<dbReference type="Gene3D" id="3.60.21.10">
    <property type="match status" value="1"/>
</dbReference>
<dbReference type="PIRSF" id="PIRSF033091">
    <property type="entry name" value="Pesterase_YhaO"/>
    <property type="match status" value="1"/>
</dbReference>
<dbReference type="RefSeq" id="WP_116613222.1">
    <property type="nucleotide sequence ID" value="NZ_QEOB01000016.1"/>
</dbReference>
<dbReference type="InterPro" id="IPR014576">
    <property type="entry name" value="Pesterase_YhaO"/>
</dbReference>
<dbReference type="Proteomes" id="UP000245712">
    <property type="component" value="Unassembled WGS sequence"/>
</dbReference>
<dbReference type="EMBL" id="QEOB01000016">
    <property type="protein sequence ID" value="PVX76335.1"/>
    <property type="molecule type" value="Genomic_DNA"/>
</dbReference>
<dbReference type="Pfam" id="PF00149">
    <property type="entry name" value="Metallophos"/>
    <property type="match status" value="1"/>
</dbReference>
<name>A0ABX5KF12_9BURK</name>
<keyword evidence="3" id="KW-0540">Nuclease</keyword>
<evidence type="ECO:0000313" key="4">
    <source>
        <dbReference type="Proteomes" id="UP000245712"/>
    </source>
</evidence>
<dbReference type="GO" id="GO:0004527">
    <property type="term" value="F:exonuclease activity"/>
    <property type="evidence" value="ECO:0007669"/>
    <property type="project" value="UniProtKB-KW"/>
</dbReference>
<protein>
    <submittedName>
        <fullName evidence="3">DNA repair exonuclease SbcCD nuclease subunit</fullName>
    </submittedName>
</protein>
<evidence type="ECO:0000313" key="3">
    <source>
        <dbReference type="EMBL" id="PVX76335.1"/>
    </source>
</evidence>
<feature type="domain" description="Calcineurin-like phosphoesterase" evidence="2">
    <location>
        <begin position="1"/>
        <end position="196"/>
    </location>
</feature>
<proteinExistence type="predicted"/>
<gene>
    <name evidence="3" type="ORF">C7402_116120</name>
</gene>
<comment type="caution">
    <text evidence="3">The sequence shown here is derived from an EMBL/GenBank/DDBJ whole genome shotgun (WGS) entry which is preliminary data.</text>
</comment>
<keyword evidence="1" id="KW-0378">Hydrolase</keyword>
<dbReference type="SUPFAM" id="SSF56300">
    <property type="entry name" value="Metallo-dependent phosphatases"/>
    <property type="match status" value="1"/>
</dbReference>
<evidence type="ECO:0000256" key="1">
    <source>
        <dbReference type="ARBA" id="ARBA00022801"/>
    </source>
</evidence>
<keyword evidence="3" id="KW-0269">Exonuclease</keyword>
<sequence length="416" mass="45963">MKFIHAADIHLDSPLHGLSAYPDAPAAQLRNATREALRLLVDRAIEEEVAFVIIAGDLYDGDWKDHNTGIYFGQQMGRLRKAGIRVFALWGNHDAESEMTKKLTLPDNVVVFNHRKPETHRLDEFKVALHGQSFKDKAVVENLAVSYPAPVSGHYNIGVLHTALEGYAAHASYAPCTRAELNAKGYDYWALGHVHEFQQWTEQSTIVFPGNLQGRHIRETGRRGAVLVTVEGGRTEVERLYLDVLRWESVHVDASDCLSIADLARKIGASLEALLDVDPHVPRAVRVTVTGKSPAHGLFFGRATQLRAEVLNQIGIIGNEKLWLEKVRLETSEADAAASQNEQLEALADLKQILEAAAQDPEFLALLERDLRPFVGKVRSEVKEDAPLLELARDGKLAALVEQVGPALLARLSTGE</sequence>
<dbReference type="InterPro" id="IPR041796">
    <property type="entry name" value="Mre11_N"/>
</dbReference>
<dbReference type="InterPro" id="IPR004843">
    <property type="entry name" value="Calcineurin-like_PHP"/>
</dbReference>
<dbReference type="CDD" id="cd00840">
    <property type="entry name" value="MPP_Mre11_N"/>
    <property type="match status" value="1"/>
</dbReference>
<dbReference type="PANTHER" id="PTHR30337:SF7">
    <property type="entry name" value="PHOSPHOESTERASE"/>
    <property type="match status" value="1"/>
</dbReference>
<evidence type="ECO:0000259" key="2">
    <source>
        <dbReference type="Pfam" id="PF00149"/>
    </source>
</evidence>
<accession>A0ABX5KF12</accession>
<dbReference type="InterPro" id="IPR029052">
    <property type="entry name" value="Metallo-depent_PP-like"/>
</dbReference>